<accession>A0A165XW92</accession>
<proteinExistence type="predicted"/>
<evidence type="ECO:0000313" key="2">
    <source>
        <dbReference type="Proteomes" id="UP000076476"/>
    </source>
</evidence>
<evidence type="ECO:0000313" key="1">
    <source>
        <dbReference type="EMBL" id="KZN96470.1"/>
    </source>
</evidence>
<dbReference type="Proteomes" id="UP000076476">
    <property type="component" value="Unassembled WGS sequence"/>
</dbReference>
<evidence type="ECO:0008006" key="3">
    <source>
        <dbReference type="Google" id="ProtNLM"/>
    </source>
</evidence>
<protein>
    <recommendedName>
        <fullName evidence="3">IDEAL domain-containing protein</fullName>
    </recommendedName>
</protein>
<organism evidence="1 2">
    <name type="scientific">Aeribacillus pallidus</name>
    <dbReference type="NCBI Taxonomy" id="33936"/>
    <lineage>
        <taxon>Bacteria</taxon>
        <taxon>Bacillati</taxon>
        <taxon>Bacillota</taxon>
        <taxon>Bacilli</taxon>
        <taxon>Bacillales</taxon>
        <taxon>Bacillaceae</taxon>
        <taxon>Aeribacillus</taxon>
    </lineage>
</organism>
<reference evidence="1 2" key="1">
    <citation type="submission" date="2016-04" db="EMBL/GenBank/DDBJ databases">
        <title>Draft genome sequence of Aeribacillus pallidus 8m3 from petroleum reservoir.</title>
        <authorList>
            <person name="Poltaraus A.B."/>
            <person name="Nazina T.N."/>
            <person name="Tourova T.P."/>
            <person name="Malakho S.M."/>
            <person name="Korshunova A.V."/>
            <person name="Sokolova D.S."/>
        </authorList>
    </citation>
    <scope>NUCLEOTIDE SEQUENCE [LARGE SCALE GENOMIC DNA]</scope>
    <source>
        <strain evidence="1 2">8m3</strain>
    </source>
</reference>
<dbReference type="RefSeq" id="WP_063387862.1">
    <property type="nucleotide sequence ID" value="NZ_LWBR01000022.1"/>
</dbReference>
<comment type="caution">
    <text evidence="1">The sequence shown here is derived from an EMBL/GenBank/DDBJ whole genome shotgun (WGS) entry which is preliminary data.</text>
</comment>
<gene>
    <name evidence="1" type="ORF">AZI98_08540</name>
</gene>
<dbReference type="OrthoDB" id="2427704at2"/>
<name>A0A165XW92_9BACI</name>
<keyword evidence="2" id="KW-1185">Reference proteome</keyword>
<dbReference type="AlphaFoldDB" id="A0A165XW92"/>
<dbReference type="EMBL" id="LWBR01000022">
    <property type="protein sequence ID" value="KZN96470.1"/>
    <property type="molecule type" value="Genomic_DNA"/>
</dbReference>
<dbReference type="STRING" id="33936.AZI98_08540"/>
<sequence>MINVGDWVRVKVNERYVYGYVDYISESENVYLRKVYTEFINSDEKYFYGYRNNLCMFEVYRIEKLDQSISDDDLNILIDIALDTKDLEWFLELTKRMEGIKRNGSERSGRKAKEVSN</sequence>